<comment type="caution">
    <text evidence="2">The sequence shown here is derived from an EMBL/GenBank/DDBJ whole genome shotgun (WGS) entry which is preliminary data.</text>
</comment>
<evidence type="ECO:0000313" key="2">
    <source>
        <dbReference type="EMBL" id="POY74088.1"/>
    </source>
</evidence>
<feature type="region of interest" description="Disordered" evidence="1">
    <location>
        <begin position="357"/>
        <end position="399"/>
    </location>
</feature>
<name>A0A2S5BBF8_9BASI</name>
<evidence type="ECO:0000313" key="3">
    <source>
        <dbReference type="Proteomes" id="UP000237144"/>
    </source>
</evidence>
<dbReference type="EMBL" id="PJQD01000029">
    <property type="protein sequence ID" value="POY74088.1"/>
    <property type="molecule type" value="Genomic_DNA"/>
</dbReference>
<feature type="region of interest" description="Disordered" evidence="1">
    <location>
        <begin position="22"/>
        <end position="107"/>
    </location>
</feature>
<proteinExistence type="predicted"/>
<sequence>MDKGKGKATELQPISLGVTLVADGCPASEGDDLAPSQLSHVQAPATPPRASPLSVTSRSSSFFDDEPVPSTSSTPPQLSRPAFVELVETCPTPPSAATTESSRYRRRPLLQANPSLVSLALVNEIGDDDTPAAVNALDERPHELPSAWQNDTHSRRRSRQSRRSTDSARTAAPLSELATAELVASILLQGPQVAAASTADAQPHLRRPSLDTRHSSRLSNDPYGVSSRYEGSRKSPSLDLRQQSFSSSHSLRPLSTPQHRPSAPALLRTRPSTVTLVSWDLSHLPAPNTPRERPFKVPFRSVFLPTSYLGGGKGTGLYGDPCGPIERKVKRERARPSNASGGSVGLGERWRRWSGRRSSAMGYGGRTSWDEASSIPPSATEDVGSLARETERPPSRSSSLLRRFKRRSWLSMPSSCEVNGAPERPNARRQSLTSALFGSRRSKAASKASSEGLETWVSVVVR</sequence>
<gene>
    <name evidence="2" type="ORF">BMF94_2900</name>
</gene>
<feature type="region of interest" description="Disordered" evidence="1">
    <location>
        <begin position="197"/>
        <end position="266"/>
    </location>
</feature>
<dbReference type="AlphaFoldDB" id="A0A2S5BBF8"/>
<dbReference type="Proteomes" id="UP000237144">
    <property type="component" value="Unassembled WGS sequence"/>
</dbReference>
<feature type="region of interest" description="Disordered" evidence="1">
    <location>
        <begin position="414"/>
        <end position="452"/>
    </location>
</feature>
<dbReference type="OrthoDB" id="2530522at2759"/>
<feature type="region of interest" description="Disordered" evidence="1">
    <location>
        <begin position="139"/>
        <end position="172"/>
    </location>
</feature>
<keyword evidence="3" id="KW-1185">Reference proteome</keyword>
<protein>
    <submittedName>
        <fullName evidence="2">Uncharacterized protein</fullName>
    </submittedName>
</protein>
<accession>A0A2S5BBF8</accession>
<feature type="compositionally biased region" description="Low complexity" evidence="1">
    <location>
        <begin position="240"/>
        <end position="255"/>
    </location>
</feature>
<feature type="compositionally biased region" description="Polar residues" evidence="1">
    <location>
        <begin position="53"/>
        <end position="62"/>
    </location>
</feature>
<reference evidence="2 3" key="1">
    <citation type="journal article" date="2018" name="Front. Microbiol.">
        <title>Prospects for Fungal Bioremediation of Acidic Radioactive Waste Sites: Characterization and Genome Sequence of Rhodotorula taiwanensis MD1149.</title>
        <authorList>
            <person name="Tkavc R."/>
            <person name="Matrosova V.Y."/>
            <person name="Grichenko O.E."/>
            <person name="Gostincar C."/>
            <person name="Volpe R.P."/>
            <person name="Klimenkova P."/>
            <person name="Gaidamakova E.K."/>
            <person name="Zhou C.E."/>
            <person name="Stewart B.J."/>
            <person name="Lyman M.G."/>
            <person name="Malfatti S.A."/>
            <person name="Rubinfeld B."/>
            <person name="Courtot M."/>
            <person name="Singh J."/>
            <person name="Dalgard C.L."/>
            <person name="Hamilton T."/>
            <person name="Frey K.G."/>
            <person name="Gunde-Cimerman N."/>
            <person name="Dugan L."/>
            <person name="Daly M.J."/>
        </authorList>
    </citation>
    <scope>NUCLEOTIDE SEQUENCE [LARGE SCALE GENOMIC DNA]</scope>
    <source>
        <strain evidence="2 3">MD1149</strain>
    </source>
</reference>
<evidence type="ECO:0000256" key="1">
    <source>
        <dbReference type="SAM" id="MobiDB-lite"/>
    </source>
</evidence>
<organism evidence="2 3">
    <name type="scientific">Rhodotorula taiwanensis</name>
    <dbReference type="NCBI Taxonomy" id="741276"/>
    <lineage>
        <taxon>Eukaryota</taxon>
        <taxon>Fungi</taxon>
        <taxon>Dikarya</taxon>
        <taxon>Basidiomycota</taxon>
        <taxon>Pucciniomycotina</taxon>
        <taxon>Microbotryomycetes</taxon>
        <taxon>Sporidiobolales</taxon>
        <taxon>Sporidiobolaceae</taxon>
        <taxon>Rhodotorula</taxon>
    </lineage>
</organism>